<evidence type="ECO:0000256" key="1">
    <source>
        <dbReference type="ARBA" id="ARBA00023002"/>
    </source>
</evidence>
<dbReference type="RefSeq" id="WP_345590029.1">
    <property type="nucleotide sequence ID" value="NZ_BAABCQ010000017.1"/>
</dbReference>
<dbReference type="InterPro" id="IPR011576">
    <property type="entry name" value="Pyridox_Oxase_N"/>
</dbReference>
<dbReference type="PANTHER" id="PTHR35176">
    <property type="entry name" value="HEME OXYGENASE HI_0854-RELATED"/>
    <property type="match status" value="1"/>
</dbReference>
<name>A0ABP7P9T8_9ACTN</name>
<evidence type="ECO:0000313" key="4">
    <source>
        <dbReference type="Proteomes" id="UP001500034"/>
    </source>
</evidence>
<reference evidence="4" key="1">
    <citation type="journal article" date="2019" name="Int. J. Syst. Evol. Microbiol.">
        <title>The Global Catalogue of Microorganisms (GCM) 10K type strain sequencing project: providing services to taxonomists for standard genome sequencing and annotation.</title>
        <authorList>
            <consortium name="The Broad Institute Genomics Platform"/>
            <consortium name="The Broad Institute Genome Sequencing Center for Infectious Disease"/>
            <person name="Wu L."/>
            <person name="Ma J."/>
        </authorList>
    </citation>
    <scope>NUCLEOTIDE SEQUENCE [LARGE SCALE GENOMIC DNA]</scope>
    <source>
        <strain evidence="4">JCM 17027</strain>
    </source>
</reference>
<feature type="domain" description="Pyridoxamine 5'-phosphate oxidase N-terminal" evidence="2">
    <location>
        <begin position="14"/>
        <end position="132"/>
    </location>
</feature>
<dbReference type="InterPro" id="IPR012349">
    <property type="entry name" value="Split_barrel_FMN-bd"/>
</dbReference>
<keyword evidence="1" id="KW-0560">Oxidoreductase</keyword>
<evidence type="ECO:0000259" key="2">
    <source>
        <dbReference type="Pfam" id="PF01243"/>
    </source>
</evidence>
<accession>A0ABP7P9T8</accession>
<comment type="caution">
    <text evidence="3">The sequence shown here is derived from an EMBL/GenBank/DDBJ whole genome shotgun (WGS) entry which is preliminary data.</text>
</comment>
<dbReference type="PANTHER" id="PTHR35176:SF1">
    <property type="entry name" value="F420H(2)-DEPENDENT BILIVERDIN REDUCTASE"/>
    <property type="match status" value="1"/>
</dbReference>
<dbReference type="Gene3D" id="2.30.110.10">
    <property type="entry name" value="Electron Transport, Fmn-binding Protein, Chain A"/>
    <property type="match status" value="1"/>
</dbReference>
<dbReference type="SUPFAM" id="SSF50475">
    <property type="entry name" value="FMN-binding split barrel"/>
    <property type="match status" value="1"/>
</dbReference>
<dbReference type="Pfam" id="PF01243">
    <property type="entry name" value="PNPOx_N"/>
    <property type="match status" value="1"/>
</dbReference>
<evidence type="ECO:0000313" key="3">
    <source>
        <dbReference type="EMBL" id="GAA3962091.1"/>
    </source>
</evidence>
<proteinExistence type="predicted"/>
<sequence length="152" mass="17008">MNIEEQRDMDMDTDAEFVRFWQERRLCFLSTQRADGSPHLVPVGVTYDHATRTARVITSGDTAKARNVRRAERPVVAVSQVDGRHWSTLEGVATVRDDTEAVRDAETRYAARYRQPRANPERVVIEIAVRRFLGTVRPLTASGDGAPGGLEG</sequence>
<dbReference type="Proteomes" id="UP001500034">
    <property type="component" value="Unassembled WGS sequence"/>
</dbReference>
<dbReference type="NCBIfam" id="TIGR03618">
    <property type="entry name" value="Rv1155_F420"/>
    <property type="match status" value="1"/>
</dbReference>
<dbReference type="EMBL" id="BAABCQ010000017">
    <property type="protein sequence ID" value="GAA3962091.1"/>
    <property type="molecule type" value="Genomic_DNA"/>
</dbReference>
<organism evidence="3 4">
    <name type="scientific">Streptomyces marokkonensis</name>
    <dbReference type="NCBI Taxonomy" id="324855"/>
    <lineage>
        <taxon>Bacteria</taxon>
        <taxon>Bacillati</taxon>
        <taxon>Actinomycetota</taxon>
        <taxon>Actinomycetes</taxon>
        <taxon>Kitasatosporales</taxon>
        <taxon>Streptomycetaceae</taxon>
        <taxon>Streptomyces</taxon>
    </lineage>
</organism>
<dbReference type="InterPro" id="IPR052019">
    <property type="entry name" value="F420H2_bilvrd_red/Heme_oxyg"/>
</dbReference>
<protein>
    <submittedName>
        <fullName evidence="3">PPOX class F420-dependent oxidoreductase</fullName>
    </submittedName>
</protein>
<keyword evidence="4" id="KW-1185">Reference proteome</keyword>
<dbReference type="InterPro" id="IPR019920">
    <property type="entry name" value="F420-binding_dom_put"/>
</dbReference>
<gene>
    <name evidence="3" type="ORF">GCM10022384_13010</name>
</gene>